<evidence type="ECO:0000256" key="8">
    <source>
        <dbReference type="ARBA" id="ARBA00022989"/>
    </source>
</evidence>
<feature type="transmembrane region" description="Helical" evidence="14">
    <location>
        <begin position="173"/>
        <end position="194"/>
    </location>
</feature>
<evidence type="ECO:0000256" key="11">
    <source>
        <dbReference type="ARBA" id="ARBA00032707"/>
    </source>
</evidence>
<comment type="similarity">
    <text evidence="2 14">Belongs to the UppP family.</text>
</comment>
<dbReference type="EC" id="3.6.1.27" evidence="3 14"/>
<dbReference type="PANTHER" id="PTHR30622:SF3">
    <property type="entry name" value="UNDECAPRENYL-DIPHOSPHATASE"/>
    <property type="match status" value="1"/>
</dbReference>
<dbReference type="GO" id="GO:0008360">
    <property type="term" value="P:regulation of cell shape"/>
    <property type="evidence" value="ECO:0007669"/>
    <property type="project" value="UniProtKB-KW"/>
</dbReference>
<dbReference type="HOGENOM" id="CLU_060296_2_0_7"/>
<proteinExistence type="inferred from homology"/>
<keyword evidence="6 14" id="KW-0812">Transmembrane</keyword>
<evidence type="ECO:0000256" key="2">
    <source>
        <dbReference type="ARBA" id="ARBA00010621"/>
    </source>
</evidence>
<sequence>MGIVDAIILGIVEGLTEFLPISSTGHLILASTLLSIKQTDFVKTFEIVIQLGAILSVVFLYFDRLKRDFEMWKRVIFAFIPTGIVGFVLYKIIKHYFFNPHLVVYSLFVGGVLIILLEVYFKKKKPSGKIDQMGYKGAVLVGLFQSLASIPGTSRSASSIIGGMFAGLSRKEAVEFSFLLAIPTMLAATGYDVYKSGLHITPSQWHLIAIGFVVSFFSALIAVKGFIGFVSKYTLISFGIYRIIIAAVFFMII</sequence>
<evidence type="ECO:0000256" key="7">
    <source>
        <dbReference type="ARBA" id="ARBA00022801"/>
    </source>
</evidence>
<evidence type="ECO:0000256" key="4">
    <source>
        <dbReference type="ARBA" id="ARBA00021581"/>
    </source>
</evidence>
<dbReference type="AlphaFoldDB" id="F2LXH0"/>
<dbReference type="RefSeq" id="WP_013681201.1">
    <property type="nucleotide sequence ID" value="NC_015318.1"/>
</dbReference>
<dbReference type="InterPro" id="IPR003824">
    <property type="entry name" value="UppP"/>
</dbReference>
<gene>
    <name evidence="14" type="primary">uppP</name>
    <name evidence="15" type="ordered locus">Hipma_0177</name>
</gene>
<dbReference type="NCBIfam" id="NF001390">
    <property type="entry name" value="PRK00281.1-4"/>
    <property type="match status" value="1"/>
</dbReference>
<evidence type="ECO:0000256" key="12">
    <source>
        <dbReference type="ARBA" id="ARBA00032932"/>
    </source>
</evidence>
<comment type="function">
    <text evidence="14">Catalyzes the dephosphorylation of undecaprenyl diphosphate (UPP). Confers resistance to bacitracin.</text>
</comment>
<evidence type="ECO:0000256" key="10">
    <source>
        <dbReference type="ARBA" id="ARBA00023251"/>
    </source>
</evidence>
<dbReference type="GO" id="GO:0050380">
    <property type="term" value="F:undecaprenyl-diphosphatase activity"/>
    <property type="evidence" value="ECO:0007669"/>
    <property type="project" value="UniProtKB-UniRule"/>
</dbReference>
<keyword evidence="10 14" id="KW-0046">Antibiotic resistance</keyword>
<evidence type="ECO:0000313" key="16">
    <source>
        <dbReference type="Proteomes" id="UP000008139"/>
    </source>
</evidence>
<feature type="transmembrane region" description="Helical" evidence="14">
    <location>
        <begin position="74"/>
        <end position="90"/>
    </location>
</feature>
<comment type="subcellular location">
    <subcellularLocation>
        <location evidence="14">Cell inner membrane</location>
        <topology evidence="14">Multi-pass membrane protein</topology>
    </subcellularLocation>
    <subcellularLocation>
        <location evidence="1">Cell membrane</location>
        <topology evidence="1">Multi-pass membrane protein</topology>
    </subcellularLocation>
</comment>
<keyword evidence="8 14" id="KW-1133">Transmembrane helix</keyword>
<dbReference type="EMBL" id="CP002606">
    <property type="protein sequence ID" value="AEA33156.1"/>
    <property type="molecule type" value="Genomic_DNA"/>
</dbReference>
<evidence type="ECO:0000256" key="5">
    <source>
        <dbReference type="ARBA" id="ARBA00022475"/>
    </source>
</evidence>
<dbReference type="GO" id="GO:0009252">
    <property type="term" value="P:peptidoglycan biosynthetic process"/>
    <property type="evidence" value="ECO:0007669"/>
    <property type="project" value="UniProtKB-KW"/>
</dbReference>
<dbReference type="HAMAP" id="MF_01006">
    <property type="entry name" value="Undec_diphosphatase"/>
    <property type="match status" value="1"/>
</dbReference>
<dbReference type="GO" id="GO:0071555">
    <property type="term" value="P:cell wall organization"/>
    <property type="evidence" value="ECO:0007669"/>
    <property type="project" value="UniProtKB-KW"/>
</dbReference>
<comment type="catalytic activity">
    <reaction evidence="13 14">
        <text>di-trans,octa-cis-undecaprenyl diphosphate + H2O = di-trans,octa-cis-undecaprenyl phosphate + phosphate + H(+)</text>
        <dbReference type="Rhea" id="RHEA:28094"/>
        <dbReference type="ChEBI" id="CHEBI:15377"/>
        <dbReference type="ChEBI" id="CHEBI:15378"/>
        <dbReference type="ChEBI" id="CHEBI:43474"/>
        <dbReference type="ChEBI" id="CHEBI:58405"/>
        <dbReference type="ChEBI" id="CHEBI:60392"/>
        <dbReference type="EC" id="3.6.1.27"/>
    </reaction>
</comment>
<dbReference type="PANTHER" id="PTHR30622">
    <property type="entry name" value="UNDECAPRENYL-DIPHOSPHATASE"/>
    <property type="match status" value="1"/>
</dbReference>
<evidence type="ECO:0000256" key="6">
    <source>
        <dbReference type="ARBA" id="ARBA00022692"/>
    </source>
</evidence>
<evidence type="ECO:0000256" key="14">
    <source>
        <dbReference type="HAMAP-Rule" id="MF_01006"/>
    </source>
</evidence>
<keyword evidence="9 14" id="KW-0472">Membrane</keyword>
<keyword evidence="14" id="KW-0573">Peptidoglycan synthesis</keyword>
<keyword evidence="14" id="KW-0961">Cell wall biogenesis/degradation</keyword>
<evidence type="ECO:0000256" key="9">
    <source>
        <dbReference type="ARBA" id="ARBA00023136"/>
    </source>
</evidence>
<keyword evidence="5 14" id="KW-1003">Cell membrane</keyword>
<dbReference type="InParanoid" id="F2LXH0"/>
<dbReference type="Proteomes" id="UP000008139">
    <property type="component" value="Chromosome"/>
</dbReference>
<feature type="transmembrane region" description="Helical" evidence="14">
    <location>
        <begin position="233"/>
        <end position="252"/>
    </location>
</feature>
<keyword evidence="14" id="KW-0997">Cell inner membrane</keyword>
<reference evidence="15 16" key="1">
    <citation type="journal article" date="2011" name="Stand. Genomic Sci.">
        <title>Complete genome sequence of the thermophilic sulfur-reducer Hippea maritima type strain (MH(2)).</title>
        <authorList>
            <person name="Huntemann M."/>
            <person name="Lu M."/>
            <person name="Nolan M."/>
            <person name="Lapidus A."/>
            <person name="Lucas S."/>
            <person name="Hammon N."/>
            <person name="Deshpande S."/>
            <person name="Cheng J.F."/>
            <person name="Tapia R."/>
            <person name="Han C."/>
            <person name="Goodwin L."/>
            <person name="Pitluck S."/>
            <person name="Liolios K."/>
            <person name="Pagani I."/>
            <person name="Ivanova N."/>
            <person name="Ovchinikova G."/>
            <person name="Pati A."/>
            <person name="Chen A."/>
            <person name="Palaniappan K."/>
            <person name="Land M."/>
            <person name="Hauser L."/>
            <person name="Jeffries C.D."/>
            <person name="Detter J.C."/>
            <person name="Brambilla E.M."/>
            <person name="Rohde M."/>
            <person name="Spring S."/>
            <person name="Goker M."/>
            <person name="Woyke T."/>
            <person name="Bristow J."/>
            <person name="Eisen J.A."/>
            <person name="Markowitz V."/>
            <person name="Hugenholtz P."/>
            <person name="Kyrpides N.C."/>
            <person name="Klenk H.P."/>
            <person name="Mavromatis K."/>
        </authorList>
    </citation>
    <scope>NUCLEOTIDE SEQUENCE [LARGE SCALE GENOMIC DNA]</scope>
    <source>
        <strain evidence="16">ATCC 700847 / DSM 10411 / MH2</strain>
    </source>
</reference>
<name>F2LXH0_HIPMA</name>
<evidence type="ECO:0000256" key="3">
    <source>
        <dbReference type="ARBA" id="ARBA00012374"/>
    </source>
</evidence>
<dbReference type="STRING" id="760142.Hipma_0177"/>
<dbReference type="GO" id="GO:0046677">
    <property type="term" value="P:response to antibiotic"/>
    <property type="evidence" value="ECO:0007669"/>
    <property type="project" value="UniProtKB-UniRule"/>
</dbReference>
<comment type="miscellaneous">
    <text evidence="14">Bacitracin is thought to be involved in the inhibition of peptidoglycan synthesis by sequestering undecaprenyl diphosphate, thereby reducing the pool of lipid carrier available.</text>
</comment>
<keyword evidence="7 14" id="KW-0378">Hydrolase</keyword>
<reference evidence="16" key="2">
    <citation type="submission" date="2011-03" db="EMBL/GenBank/DDBJ databases">
        <title>The complete genome of Hippea maritima DSM 10411.</title>
        <authorList>
            <consortium name="US DOE Joint Genome Institute (JGI-PGF)"/>
            <person name="Lucas S."/>
            <person name="Copeland A."/>
            <person name="Lapidus A."/>
            <person name="Bruce D."/>
            <person name="Goodwin L."/>
            <person name="Pitluck S."/>
            <person name="Peters L."/>
            <person name="Kyrpides N."/>
            <person name="Mavromatis K."/>
            <person name="Pagani I."/>
            <person name="Ivanova N."/>
            <person name="Mikhailova N."/>
            <person name="Lu M."/>
            <person name="Detter J.C."/>
            <person name="Tapia R."/>
            <person name="Han C."/>
            <person name="Land M."/>
            <person name="Hauser L."/>
            <person name="Markowitz V."/>
            <person name="Cheng J.-F."/>
            <person name="Hugenholtz P."/>
            <person name="Woyke T."/>
            <person name="Wu D."/>
            <person name="Spring S."/>
            <person name="Schroeder M."/>
            <person name="Brambilla E."/>
            <person name="Klenk H.-P."/>
            <person name="Eisen J.A."/>
        </authorList>
    </citation>
    <scope>NUCLEOTIDE SEQUENCE [LARGE SCALE GENOMIC DNA]</scope>
    <source>
        <strain evidence="16">ATCC 700847 / DSM 10411 / MH2</strain>
    </source>
</reference>
<dbReference type="GO" id="GO:0005886">
    <property type="term" value="C:plasma membrane"/>
    <property type="evidence" value="ECO:0007669"/>
    <property type="project" value="UniProtKB-SubCell"/>
</dbReference>
<accession>F2LXH0</accession>
<dbReference type="FunCoup" id="F2LXH0">
    <property type="interactions" value="273"/>
</dbReference>
<evidence type="ECO:0000256" key="1">
    <source>
        <dbReference type="ARBA" id="ARBA00004651"/>
    </source>
</evidence>
<dbReference type="NCBIfam" id="TIGR00753">
    <property type="entry name" value="undec_PP_bacA"/>
    <property type="match status" value="1"/>
</dbReference>
<protein>
    <recommendedName>
        <fullName evidence="4 14">Undecaprenyl-diphosphatase</fullName>
        <ecNumber evidence="3 14">3.6.1.27</ecNumber>
    </recommendedName>
    <alternativeName>
        <fullName evidence="12 14">Bacitracin resistance protein</fullName>
    </alternativeName>
    <alternativeName>
        <fullName evidence="11 14">Undecaprenyl pyrophosphate phosphatase</fullName>
    </alternativeName>
</protein>
<organism evidence="15 16">
    <name type="scientific">Hippea maritima (strain ATCC 700847 / DSM 10411 / MH2)</name>
    <dbReference type="NCBI Taxonomy" id="760142"/>
    <lineage>
        <taxon>Bacteria</taxon>
        <taxon>Pseudomonadati</taxon>
        <taxon>Campylobacterota</taxon>
        <taxon>Desulfurellia</taxon>
        <taxon>Desulfurellales</taxon>
        <taxon>Hippeaceae</taxon>
        <taxon>Hippea</taxon>
    </lineage>
</organism>
<dbReference type="KEGG" id="hmr:Hipma_0177"/>
<dbReference type="eggNOG" id="COG1968">
    <property type="taxonomic scope" value="Bacteria"/>
</dbReference>
<keyword evidence="16" id="KW-1185">Reference proteome</keyword>
<dbReference type="Pfam" id="PF02673">
    <property type="entry name" value="BacA"/>
    <property type="match status" value="1"/>
</dbReference>
<keyword evidence="14" id="KW-0133">Cell shape</keyword>
<feature type="transmembrane region" description="Helical" evidence="14">
    <location>
        <begin position="41"/>
        <end position="62"/>
    </location>
</feature>
<dbReference type="OrthoDB" id="9808289at2"/>
<evidence type="ECO:0000256" key="13">
    <source>
        <dbReference type="ARBA" id="ARBA00047594"/>
    </source>
</evidence>
<feature type="transmembrane region" description="Helical" evidence="14">
    <location>
        <begin position="102"/>
        <end position="121"/>
    </location>
</feature>
<evidence type="ECO:0000313" key="15">
    <source>
        <dbReference type="EMBL" id="AEA33156.1"/>
    </source>
</evidence>
<feature type="transmembrane region" description="Helical" evidence="14">
    <location>
        <begin position="206"/>
        <end position="227"/>
    </location>
</feature>